<dbReference type="AlphaFoldDB" id="A0A0N5C2F9"/>
<dbReference type="Proteomes" id="UP000046392">
    <property type="component" value="Unplaced"/>
</dbReference>
<feature type="domain" description="Reverse transcriptase" evidence="1">
    <location>
        <begin position="388"/>
        <end position="667"/>
    </location>
</feature>
<dbReference type="PANTHER" id="PTHR35450:SF2">
    <property type="entry name" value="REVERSE TRANSCRIPTASE DOMAIN-CONTAINING PROTEIN"/>
    <property type="match status" value="1"/>
</dbReference>
<proteinExistence type="predicted"/>
<evidence type="ECO:0000313" key="2">
    <source>
        <dbReference type="Proteomes" id="UP000046392"/>
    </source>
</evidence>
<reference evidence="3" key="1">
    <citation type="submission" date="2017-02" db="UniProtKB">
        <authorList>
            <consortium name="WormBaseParasite"/>
        </authorList>
    </citation>
    <scope>IDENTIFICATION</scope>
</reference>
<dbReference type="CDD" id="cd01650">
    <property type="entry name" value="RT_nLTR_like"/>
    <property type="match status" value="1"/>
</dbReference>
<dbReference type="InterPro" id="IPR000477">
    <property type="entry name" value="RT_dom"/>
</dbReference>
<dbReference type="PROSITE" id="PS50878">
    <property type="entry name" value="RT_POL"/>
    <property type="match status" value="1"/>
</dbReference>
<evidence type="ECO:0000313" key="3">
    <source>
        <dbReference type="WBParaSite" id="SPAL_0001216900.1"/>
    </source>
</evidence>
<evidence type="ECO:0000259" key="1">
    <source>
        <dbReference type="PROSITE" id="PS50878"/>
    </source>
</evidence>
<dbReference type="WBParaSite" id="SPAL_0001216900.1">
    <property type="protein sequence ID" value="SPAL_0001216900.1"/>
    <property type="gene ID" value="SPAL_0001216900"/>
</dbReference>
<organism evidence="2 3">
    <name type="scientific">Strongyloides papillosus</name>
    <name type="common">Intestinal threadworm</name>
    <dbReference type="NCBI Taxonomy" id="174720"/>
    <lineage>
        <taxon>Eukaryota</taxon>
        <taxon>Metazoa</taxon>
        <taxon>Ecdysozoa</taxon>
        <taxon>Nematoda</taxon>
        <taxon>Chromadorea</taxon>
        <taxon>Rhabditida</taxon>
        <taxon>Tylenchina</taxon>
        <taxon>Panagrolaimomorpha</taxon>
        <taxon>Strongyloidoidea</taxon>
        <taxon>Strongyloididae</taxon>
        <taxon>Strongyloides</taxon>
    </lineage>
</organism>
<dbReference type="SUPFAM" id="SSF56672">
    <property type="entry name" value="DNA/RNA polymerases"/>
    <property type="match status" value="1"/>
</dbReference>
<sequence length="1130" mass="131773">MPEMAKKSPECTIFDKTKPTNQDKSIFFNVAQRHHDGSKFKWIDVVNELNSKYNCNFTNNEYNRKRIKKLAEKEAELRKVSLIPVRISEENNINDISYANMMNDNDDIKSDDNVKIDSIHISPTNMGVNRNKNKIGYNDKEKYYYETFLDSILEDLMPLSETIDDFLKGKRLIRAAAETIKQITTIDFERKEKKRIRRLKKIIVKLSGEIELLKNVKTKPCAKASQLLAQLRLRYPKRSNYKIKEYITFLTWMKEEKQKEVNRLKVNEHRRILRLAFSKSPSLKLIDRLSGNTTKFDSPLNIDEVHKYYTELYSEKTVKCDGYEKFLKENFLIDNQVEVDSNTLIEDINFAIDTISPWKTPGIDGIAGAFYKNLKSVREWTIKMIYTIITKKITLPDVEYEGKAVLLYKSNNPEEIKNYRPITLLNVFYKITTSTINAQVMRYCYHLIPKFQFANKKQWWGTCMAKYIDATITKDYETKGSRLYCAWVDYQKAYDSITSHSISSMISSLPIAEEIKYFLLNAQKRWKVRYVVNNKLSKKVSIRSGILQGDSISPTIFVLVSSYITYMLDKQPKIELKIGRSNLKVKELENFTNYLCFMDDLKCFATSMSQLNTLLSVIRSAAGEIGLQLNEKKCGITTNKSSIECYETNIPFIDDSQDPYKYLGIKQRFFDDSTETLQSLEKKLIDKTKAIWDYDLNVGNIITLHNLIIPAAASYITTHLGQNGKLMTTFSYIGSIDSEIVKIFRNKKLLQSNNCTGRLFMDVKKGGLGIKNLRVESSFTFTQLALYKKQRRNKIDDLRSIIQRFTNNEVKIEIDLEKFCKVNHEIDAEIPITLKLDDVKLKFHTHKEFQKYLKKLIDEKYQEELWDHFSKSMYYPKWLEEISKNDEVLHLYINSGMSIKNTKILLAAQEDQLMLKGHPANKSKDKSCRTCGDPLETPRHILNYCPTYMSSLQVRRHNRVMHIVGRFLAKKYKVEYAKIGENNNCKYTIDTPWPVDEKLHHHLPDIVWMDKVKRKIYVIEISIPHWSNYQNQIELKNVRYCVNSLDKVDMNYKDVNPGKNYCEVLANQEKMSTVFICLAISSTGEILKSVKDNFESHFGKGGRLWHQLSRAAVLGSTRIIKWHFATSHSN</sequence>
<keyword evidence="2" id="KW-1185">Reference proteome</keyword>
<protein>
    <submittedName>
        <fullName evidence="3">Reverse transcriptase domain-containing protein</fullName>
    </submittedName>
</protein>
<dbReference type="PANTHER" id="PTHR35450">
    <property type="entry name" value="REVERSE TRANSCRIPTASE DOMAIN-CONTAINING PROTEIN"/>
    <property type="match status" value="1"/>
</dbReference>
<dbReference type="STRING" id="174720.A0A0N5C2F9"/>
<dbReference type="InterPro" id="IPR043502">
    <property type="entry name" value="DNA/RNA_pol_sf"/>
</dbReference>
<accession>A0A0N5C2F9</accession>
<dbReference type="Pfam" id="PF00078">
    <property type="entry name" value="RVT_1"/>
    <property type="match status" value="1"/>
</dbReference>
<name>A0A0N5C2F9_STREA</name>